<gene>
    <name evidence="2" type="ORF">SAMN02745244_00038</name>
</gene>
<keyword evidence="1" id="KW-0812">Transmembrane</keyword>
<proteinExistence type="predicted"/>
<dbReference type="RefSeq" id="WP_073185240.1">
    <property type="nucleotide sequence ID" value="NZ_FQZG01000003.1"/>
</dbReference>
<evidence type="ECO:0000313" key="2">
    <source>
        <dbReference type="EMBL" id="SHI30035.1"/>
    </source>
</evidence>
<dbReference type="Proteomes" id="UP000184512">
    <property type="component" value="Unassembled WGS sequence"/>
</dbReference>
<organism evidence="2 3">
    <name type="scientific">Tessaracoccus bendigoensis DSM 12906</name>
    <dbReference type="NCBI Taxonomy" id="1123357"/>
    <lineage>
        <taxon>Bacteria</taxon>
        <taxon>Bacillati</taxon>
        <taxon>Actinomycetota</taxon>
        <taxon>Actinomycetes</taxon>
        <taxon>Propionibacteriales</taxon>
        <taxon>Propionibacteriaceae</taxon>
        <taxon>Tessaracoccus</taxon>
    </lineage>
</organism>
<keyword evidence="1" id="KW-1133">Transmembrane helix</keyword>
<dbReference type="AlphaFoldDB" id="A0A1M6A0M7"/>
<dbReference type="STRING" id="1123357.SAMN02745244_00038"/>
<evidence type="ECO:0000256" key="1">
    <source>
        <dbReference type="SAM" id="Phobius"/>
    </source>
</evidence>
<protein>
    <submittedName>
        <fullName evidence="2">Uncharacterized protein</fullName>
    </submittedName>
</protein>
<sequence length="94" mass="9442">MNPLIVPMEICPVAPTGVAAYTDQISGMVLWSVLWLFGIAALVSVGAILVGRATHSPHLSKGGIIGLAGVLVLAVVLMGGYGMLNGILGDGCVG</sequence>
<dbReference type="EMBL" id="FQZG01000003">
    <property type="protein sequence ID" value="SHI30035.1"/>
    <property type="molecule type" value="Genomic_DNA"/>
</dbReference>
<keyword evidence="1" id="KW-0472">Membrane</keyword>
<accession>A0A1M6A0M7</accession>
<reference evidence="2 3" key="1">
    <citation type="submission" date="2016-11" db="EMBL/GenBank/DDBJ databases">
        <authorList>
            <person name="Jaros S."/>
            <person name="Januszkiewicz K."/>
            <person name="Wedrychowicz H."/>
        </authorList>
    </citation>
    <scope>NUCLEOTIDE SEQUENCE [LARGE SCALE GENOMIC DNA]</scope>
    <source>
        <strain evidence="2 3">DSM 12906</strain>
    </source>
</reference>
<name>A0A1M6A0M7_9ACTN</name>
<feature type="transmembrane region" description="Helical" evidence="1">
    <location>
        <begin position="62"/>
        <end position="84"/>
    </location>
</feature>
<dbReference type="OrthoDB" id="3787642at2"/>
<keyword evidence="3" id="KW-1185">Reference proteome</keyword>
<evidence type="ECO:0000313" key="3">
    <source>
        <dbReference type="Proteomes" id="UP000184512"/>
    </source>
</evidence>
<feature type="transmembrane region" description="Helical" evidence="1">
    <location>
        <begin position="28"/>
        <end position="50"/>
    </location>
</feature>